<dbReference type="InterPro" id="IPR036165">
    <property type="entry name" value="YefM-like_sf"/>
</dbReference>
<evidence type="ECO:0000313" key="4">
    <source>
        <dbReference type="Proteomes" id="UP000271573"/>
    </source>
</evidence>
<evidence type="ECO:0000313" key="3">
    <source>
        <dbReference type="EMBL" id="BBH17950.1"/>
    </source>
</evidence>
<name>A0A3G9IFW8_9ACTN</name>
<dbReference type="Proteomes" id="UP000271573">
    <property type="component" value="Chromosome"/>
</dbReference>
<evidence type="ECO:0000256" key="1">
    <source>
        <dbReference type="ARBA" id="ARBA00009981"/>
    </source>
</evidence>
<evidence type="ECO:0000256" key="2">
    <source>
        <dbReference type="RuleBase" id="RU362080"/>
    </source>
</evidence>
<dbReference type="AlphaFoldDB" id="A0A3G9IFW8"/>
<accession>A0A3G9IFW8</accession>
<dbReference type="KEGG" id="nbe:Back2_22370"/>
<keyword evidence="4" id="KW-1185">Reference proteome</keyword>
<dbReference type="SUPFAM" id="SSF143120">
    <property type="entry name" value="YefM-like"/>
    <property type="match status" value="1"/>
</dbReference>
<gene>
    <name evidence="3" type="ORF">Back2_22370</name>
</gene>
<dbReference type="InterPro" id="IPR006442">
    <property type="entry name" value="Antitoxin_Phd/YefM"/>
</dbReference>
<dbReference type="EMBL" id="AP019307">
    <property type="protein sequence ID" value="BBH17950.1"/>
    <property type="molecule type" value="Genomic_DNA"/>
</dbReference>
<reference evidence="3 4" key="1">
    <citation type="submission" date="2018-11" db="EMBL/GenBank/DDBJ databases">
        <title>Complete genome sequence of Nocardioides baekrokdamisoli strain KCTC 39748.</title>
        <authorList>
            <person name="Kang S.W."/>
            <person name="Lee K.C."/>
            <person name="Kim K.K."/>
            <person name="Kim J.S."/>
            <person name="Kim D.S."/>
            <person name="Ko S.H."/>
            <person name="Yang S.H."/>
            <person name="Shin Y.K."/>
            <person name="Lee J.S."/>
        </authorList>
    </citation>
    <scope>NUCLEOTIDE SEQUENCE [LARGE SCALE GENOMIC DNA]</scope>
    <source>
        <strain evidence="3 4">KCTC 39748</strain>
    </source>
</reference>
<dbReference type="Gene3D" id="3.40.1620.10">
    <property type="entry name" value="YefM-like domain"/>
    <property type="match status" value="1"/>
</dbReference>
<protein>
    <recommendedName>
        <fullName evidence="2">Antitoxin</fullName>
    </recommendedName>
</protein>
<comment type="function">
    <text evidence="2">Antitoxin component of a type II toxin-antitoxin (TA) system.</text>
</comment>
<dbReference type="OrthoDB" id="557859at2"/>
<sequence length="85" mass="9338">MSTPTTLSQRELRNNSAQVLRDVEAGQSFIITNHGRPVGRLVPIQELGLPIAVPANPIRPATEIVGHKVDRSSAEILDELRADRF</sequence>
<organism evidence="3 4">
    <name type="scientific">Nocardioides baekrokdamisoli</name>
    <dbReference type="NCBI Taxonomy" id="1804624"/>
    <lineage>
        <taxon>Bacteria</taxon>
        <taxon>Bacillati</taxon>
        <taxon>Actinomycetota</taxon>
        <taxon>Actinomycetes</taxon>
        <taxon>Propionibacteriales</taxon>
        <taxon>Nocardioidaceae</taxon>
        <taxon>Nocardioides</taxon>
    </lineage>
</organism>
<proteinExistence type="inferred from homology"/>
<dbReference type="RefSeq" id="WP_125569331.1">
    <property type="nucleotide sequence ID" value="NZ_AP019307.1"/>
</dbReference>
<dbReference type="Pfam" id="PF02604">
    <property type="entry name" value="PhdYeFM_antitox"/>
    <property type="match status" value="1"/>
</dbReference>
<comment type="similarity">
    <text evidence="1 2">Belongs to the phD/YefM antitoxin family.</text>
</comment>
<dbReference type="NCBIfam" id="TIGR01552">
    <property type="entry name" value="phd_fam"/>
    <property type="match status" value="1"/>
</dbReference>